<gene>
    <name evidence="1" type="ORF">COK81_05745</name>
</gene>
<accession>A0A9X7B2U1</accession>
<reference evidence="1 2" key="1">
    <citation type="submission" date="2017-09" db="EMBL/GenBank/DDBJ databases">
        <title>Large-scale bioinformatics analysis of Bacillus genomes uncovers conserved roles of natural products in bacterial physiology.</title>
        <authorList>
            <consortium name="Agbiome Team Llc"/>
            <person name="Bleich R.M."/>
            <person name="Grubbs K.J."/>
            <person name="Santa Maria K.C."/>
            <person name="Allen S.E."/>
            <person name="Farag S."/>
            <person name="Shank E.A."/>
            <person name="Bowers A."/>
        </authorList>
    </citation>
    <scope>NUCLEOTIDE SEQUENCE [LARGE SCALE GENOMIC DNA]</scope>
    <source>
        <strain evidence="1 2">AFS064137</strain>
    </source>
</reference>
<name>A0A9X7B2U1_BACTU</name>
<evidence type="ECO:0000313" key="1">
    <source>
        <dbReference type="EMBL" id="PFT97972.1"/>
    </source>
</evidence>
<sequence>MIKINKKIIPILLVGGILTGNVAFVTNKASASTTDNQNVQIQKTAISGQDEQSIAELAEAFQFMYEEAALYNDKGQITDFDFNKIETKYGKHASLDALKQQVENDKSKNGRVKRDFVGCIKDSLMDFFGVNAVQAAINGGLSYYLEKKLWKEAAKIGVKFFVGSNIAGLAGTLAYYGGKCAIYG</sequence>
<dbReference type="EMBL" id="NVCU01000048">
    <property type="protein sequence ID" value="PFT97972.1"/>
    <property type="molecule type" value="Genomic_DNA"/>
</dbReference>
<dbReference type="Proteomes" id="UP000225910">
    <property type="component" value="Unassembled WGS sequence"/>
</dbReference>
<organism evidence="1 2">
    <name type="scientific">Bacillus thuringiensis</name>
    <dbReference type="NCBI Taxonomy" id="1428"/>
    <lineage>
        <taxon>Bacteria</taxon>
        <taxon>Bacillati</taxon>
        <taxon>Bacillota</taxon>
        <taxon>Bacilli</taxon>
        <taxon>Bacillales</taxon>
        <taxon>Bacillaceae</taxon>
        <taxon>Bacillus</taxon>
        <taxon>Bacillus cereus group</taxon>
    </lineage>
</organism>
<proteinExistence type="predicted"/>
<dbReference type="RefSeq" id="WP_098678535.1">
    <property type="nucleotide sequence ID" value="NZ_NVCU01000048.1"/>
</dbReference>
<evidence type="ECO:0000313" key="2">
    <source>
        <dbReference type="Proteomes" id="UP000225910"/>
    </source>
</evidence>
<dbReference type="AlphaFoldDB" id="A0A9X7B2U1"/>
<protein>
    <submittedName>
        <fullName evidence="1">Uncharacterized protein</fullName>
    </submittedName>
</protein>
<comment type="caution">
    <text evidence="1">The sequence shown here is derived from an EMBL/GenBank/DDBJ whole genome shotgun (WGS) entry which is preliminary data.</text>
</comment>